<evidence type="ECO:0000313" key="3">
    <source>
        <dbReference type="Proteomes" id="UP000224902"/>
    </source>
</evidence>
<organism evidence="2 3">
    <name type="scientific">Rhodococcus phage Weasels2</name>
    <dbReference type="NCBI Taxonomy" id="1897437"/>
    <lineage>
        <taxon>Viruses</taxon>
        <taxon>Duplodnaviria</taxon>
        <taxon>Heunggongvirae</taxon>
        <taxon>Uroviricota</taxon>
        <taxon>Caudoviricetes</taxon>
        <taxon>Weaselvirus</taxon>
        <taxon>Weaselvirus weasel</taxon>
    </lineage>
</organism>
<dbReference type="Proteomes" id="UP000224902">
    <property type="component" value="Segment"/>
</dbReference>
<accession>A0A1I9SAR5</accession>
<keyword evidence="3" id="KW-1185">Reference proteome</keyword>
<proteinExistence type="predicted"/>
<reference evidence="3" key="1">
    <citation type="submission" date="2016-08" db="EMBL/GenBank/DDBJ databases">
        <authorList>
            <person name="Seilhamer J.J."/>
        </authorList>
    </citation>
    <scope>NUCLEOTIDE SEQUENCE [LARGE SCALE GENOMIC DNA]</scope>
</reference>
<dbReference type="EMBL" id="KX774321">
    <property type="protein sequence ID" value="AOZ63597.1"/>
    <property type="molecule type" value="Genomic_DNA"/>
</dbReference>
<reference evidence="2" key="2">
    <citation type="submission" date="2016-08" db="EMBL/GenBank/DDBJ databases">
        <authorList>
            <person name="Williams D.A."/>
            <person name="Albritton V.D."/>
            <person name="Beach M.O."/>
            <person name="Bonner C.T."/>
            <person name="Green C.T."/>
            <person name="Harrell M.L."/>
            <person name="Holder G.D."/>
            <person name="Juneau A.C."/>
            <person name="Labat G.M."/>
            <person name="Lawrence S.M."/>
            <person name="McCurry A.D."/>
            <person name="Myers D.S."/>
            <person name="Nowell A.J."/>
            <person name="Palowsky Z.R."/>
            <person name="Peoples M.D."/>
            <person name="Peterson-Gross L.E."/>
            <person name="Rizzo E.R."/>
            <person name="Rybicki S.K."/>
            <person name="Thomas C."/>
            <person name="West N."/>
            <person name="Williams D.A."/>
            <person name="Morgan G.B."/>
            <person name="Alonzo F.L."/>
            <person name="Wiedemeier A.M.D."/>
            <person name="Gissendanner C.R."/>
            <person name="Findley A.M."/>
            <person name="Delesalle V.A."/>
            <person name="Garlena R.A."/>
            <person name="Russell D.A."/>
            <person name="Pope W.H."/>
            <person name="Jacobs-Sera D."/>
            <person name="Hendrix R.W."/>
            <person name="Hatfull G.F."/>
        </authorList>
    </citation>
    <scope>NUCLEOTIDE SEQUENCE</scope>
</reference>
<name>A0A1I9SAR5_9CAUD</name>
<evidence type="ECO:0000313" key="1">
    <source>
        <dbReference type="EMBL" id="AOZ63597.1"/>
    </source>
</evidence>
<sequence>MFGQVQSGREREGDSSACKHLADKDYLQATVIGRIRYNI</sequence>
<protein>
    <submittedName>
        <fullName evidence="2">Uncharacterized protein</fullName>
    </submittedName>
</protein>
<gene>
    <name evidence="2" type="ORF">SEA_WEASELS2_293</name>
    <name evidence="1" type="ORF">SEA_WEASELS2_7</name>
</gene>
<dbReference type="EMBL" id="KX774321">
    <property type="protein sequence ID" value="AOZ63871.1"/>
    <property type="molecule type" value="Genomic_DNA"/>
</dbReference>
<evidence type="ECO:0000313" key="2">
    <source>
        <dbReference type="EMBL" id="AOZ63871.1"/>
    </source>
</evidence>